<proteinExistence type="predicted"/>
<dbReference type="RefSeq" id="WP_227255110.1">
    <property type="nucleotide sequence ID" value="NZ_CP053452.2"/>
</dbReference>
<dbReference type="AlphaFoldDB" id="A0A6M5YIT2"/>
<accession>A0A6M5YIT2</accession>
<reference evidence="2" key="1">
    <citation type="submission" date="2020-05" db="EMBL/GenBank/DDBJ databases">
        <title>Frigoriglobus tundricola gen. nov., sp. nov., a psychrotolerant cellulolytic planctomycete of the family Gemmataceae with two divergent copies of 16S rRNA gene.</title>
        <authorList>
            <person name="Kulichevskaya I.S."/>
            <person name="Ivanova A.A."/>
            <person name="Naumoff D.G."/>
            <person name="Beletsky A.V."/>
            <person name="Rijpstra W.I.C."/>
            <person name="Sinninghe Damste J.S."/>
            <person name="Mardanov A.V."/>
            <person name="Ravin N.V."/>
            <person name="Dedysh S.N."/>
        </authorList>
    </citation>
    <scope>NUCLEOTIDE SEQUENCE [LARGE SCALE GENOMIC DNA]</scope>
    <source>
        <strain evidence="2">PL17</strain>
    </source>
</reference>
<dbReference type="KEGG" id="ftj:FTUN_0379"/>
<dbReference type="Proteomes" id="UP000503447">
    <property type="component" value="Chromosome"/>
</dbReference>
<organism evidence="1 2">
    <name type="scientific">Frigoriglobus tundricola</name>
    <dbReference type="NCBI Taxonomy" id="2774151"/>
    <lineage>
        <taxon>Bacteria</taxon>
        <taxon>Pseudomonadati</taxon>
        <taxon>Planctomycetota</taxon>
        <taxon>Planctomycetia</taxon>
        <taxon>Gemmatales</taxon>
        <taxon>Gemmataceae</taxon>
        <taxon>Frigoriglobus</taxon>
    </lineage>
</organism>
<dbReference type="Gene3D" id="3.30.460.40">
    <property type="match status" value="1"/>
</dbReference>
<sequence>MCAVEKVRDRLRRTVAVLEASRVPYAVCCGHAVAVWVSRAGQGGVRNSTDVNNLLRRTDLDAAKTAMEAAGFVYRHAASIDMFLDGPGAKARDAVHAGFAAEKVRSECLLPAPDVTESEAGDSFRVLALEALVRMKLTSNRDKDRTHLRDFIDVGLIDATWPVRFAPELGARLQHILDTPDG</sequence>
<name>A0A6M5YIT2_9BACT</name>
<evidence type="ECO:0000313" key="1">
    <source>
        <dbReference type="EMBL" id="QJW92882.1"/>
    </source>
</evidence>
<keyword evidence="2" id="KW-1185">Reference proteome</keyword>
<evidence type="ECO:0000313" key="2">
    <source>
        <dbReference type="Proteomes" id="UP000503447"/>
    </source>
</evidence>
<dbReference type="EMBL" id="CP053452">
    <property type="protein sequence ID" value="QJW92882.1"/>
    <property type="molecule type" value="Genomic_DNA"/>
</dbReference>
<protein>
    <submittedName>
        <fullName evidence="1">Uncharacterized protein</fullName>
    </submittedName>
</protein>
<gene>
    <name evidence="1" type="ORF">FTUN_0379</name>
</gene>